<dbReference type="PANTHER" id="PTHR33121">
    <property type="entry name" value="CYCLIC DI-GMP PHOSPHODIESTERASE PDEF"/>
    <property type="match status" value="1"/>
</dbReference>
<dbReference type="InterPro" id="IPR050706">
    <property type="entry name" value="Cyclic-di-GMP_PDE-like"/>
</dbReference>
<proteinExistence type="predicted"/>
<dbReference type="InterPro" id="IPR035919">
    <property type="entry name" value="EAL_sf"/>
</dbReference>
<evidence type="ECO:0000256" key="7">
    <source>
        <dbReference type="ARBA" id="ARBA00022989"/>
    </source>
</evidence>
<comment type="caution">
    <text evidence="12">The sequence shown here is derived from an EMBL/GenBank/DDBJ whole genome shotgun (WGS) entry which is preliminary data.</text>
</comment>
<evidence type="ECO:0000256" key="4">
    <source>
        <dbReference type="ARBA" id="ARBA00022636"/>
    </source>
</evidence>
<dbReference type="PANTHER" id="PTHR33121:SF81">
    <property type="entry name" value="CYCLIC DI-GMP PHOSPHODIESTERASE PDEB-RELATED"/>
    <property type="match status" value="1"/>
</dbReference>
<reference evidence="12 13" key="1">
    <citation type="submission" date="2016-12" db="EMBL/GenBank/DDBJ databases">
        <title>Izhakiella australiana sp. nov. of genus Izhakiella isolated from Australian desert.</title>
        <authorList>
            <person name="Ji M."/>
        </authorList>
    </citation>
    <scope>NUCLEOTIDE SEQUENCE [LARGE SCALE GENOMIC DNA]</scope>
    <source>
        <strain evidence="12 13">D4N98</strain>
    </source>
</reference>
<feature type="domain" description="EAL" evidence="11">
    <location>
        <begin position="277"/>
        <end position="531"/>
    </location>
</feature>
<dbReference type="Gene3D" id="3.20.20.450">
    <property type="entry name" value="EAL domain"/>
    <property type="match status" value="1"/>
</dbReference>
<dbReference type="InterPro" id="IPR001633">
    <property type="entry name" value="EAL_dom"/>
</dbReference>
<dbReference type="AlphaFoldDB" id="A0A1S8YK50"/>
<dbReference type="PROSITE" id="PS50883">
    <property type="entry name" value="EAL"/>
    <property type="match status" value="1"/>
</dbReference>
<comment type="subcellular location">
    <subcellularLocation>
        <location evidence="1">Cell membrane</location>
        <topology evidence="1">Multi-pass membrane protein</topology>
    </subcellularLocation>
</comment>
<evidence type="ECO:0000256" key="10">
    <source>
        <dbReference type="SAM" id="Phobius"/>
    </source>
</evidence>
<keyword evidence="13" id="KW-1185">Reference proteome</keyword>
<dbReference type="Pfam" id="PF12792">
    <property type="entry name" value="CSS-motif"/>
    <property type="match status" value="1"/>
</dbReference>
<dbReference type="Proteomes" id="UP000190667">
    <property type="component" value="Unassembled WGS sequence"/>
</dbReference>
<name>A0A1S8YK50_9GAMM</name>
<evidence type="ECO:0000313" key="13">
    <source>
        <dbReference type="Proteomes" id="UP000190667"/>
    </source>
</evidence>
<feature type="transmembrane region" description="Helical" evidence="10">
    <location>
        <begin position="251"/>
        <end position="274"/>
    </location>
</feature>
<keyword evidence="4" id="KW-0973">c-di-GMP</keyword>
<evidence type="ECO:0000256" key="5">
    <source>
        <dbReference type="ARBA" id="ARBA00022692"/>
    </source>
</evidence>
<dbReference type="GO" id="GO:0071111">
    <property type="term" value="F:cyclic-guanylate-specific phosphodiesterase activity"/>
    <property type="evidence" value="ECO:0007669"/>
    <property type="project" value="UniProtKB-EC"/>
</dbReference>
<sequence>MLASAPSEESAVKKLGSKPIVRHWTLLAAAALLPLLLSLIFSYFAARSQLGRHMNSIGESLMNQSEQISDRAQDMLNTLQRFAGQPCESSLIDIQRISNLNAYFRSIGLLQGNQIVCSSAYGSFTGPLNALISPPLFNTQHLTSSISVAGTYGVPHRSAVLYLRRPHGDRGSYAIVEGQYLLDFMQAVGRPRGDVLSLRVGDGYAIRSGWLPPNNNPLWGNSQLTLHSTRYPIALSVESPASEFLRIWQQLLLTFLPLGIILALVFSLMANNWLKRRLSFHDEMRRAIARDEFFVVYQPVYSNKTGEASGAEALMRWQRSNGEWVSPDIFIAAAEAEAMIIPLTRHLLSLIVRDSADWQVPAGFHLGVNVAAEHLQDASFLDDIRQFARHMALHTQQLNITLELTERSLIGDPQTVISKLEELRSEGFRVAIDDFGTGHCTLSYLQTFPLDYLKIDKGFVAAIEQVNGETPVLDTIIQLSHKLALQTVAEGVETPLQFHYLKQRGVTFIQGYLYARPMRSEEMINWLKNPPPFPPEI</sequence>
<accession>A0A1S8YK50</accession>
<organism evidence="12 13">
    <name type="scientific">Izhakiella australiensis</name>
    <dbReference type="NCBI Taxonomy" id="1926881"/>
    <lineage>
        <taxon>Bacteria</taxon>
        <taxon>Pseudomonadati</taxon>
        <taxon>Pseudomonadota</taxon>
        <taxon>Gammaproteobacteria</taxon>
        <taxon>Enterobacterales</taxon>
        <taxon>Erwiniaceae</taxon>
        <taxon>Izhakiella</taxon>
    </lineage>
</organism>
<gene>
    <name evidence="12" type="ORF">BTJ39_14165</name>
</gene>
<feature type="transmembrane region" description="Helical" evidence="10">
    <location>
        <begin position="24"/>
        <end position="46"/>
    </location>
</feature>
<evidence type="ECO:0000259" key="11">
    <source>
        <dbReference type="PROSITE" id="PS50883"/>
    </source>
</evidence>
<dbReference type="EC" id="3.1.4.52" evidence="2"/>
<protein>
    <recommendedName>
        <fullName evidence="2">cyclic-guanylate-specific phosphodiesterase</fullName>
        <ecNumber evidence="2">3.1.4.52</ecNumber>
    </recommendedName>
</protein>
<dbReference type="SMART" id="SM00052">
    <property type="entry name" value="EAL"/>
    <property type="match status" value="1"/>
</dbReference>
<dbReference type="SUPFAM" id="SSF141868">
    <property type="entry name" value="EAL domain-like"/>
    <property type="match status" value="1"/>
</dbReference>
<evidence type="ECO:0000256" key="1">
    <source>
        <dbReference type="ARBA" id="ARBA00004651"/>
    </source>
</evidence>
<dbReference type="STRING" id="1926881.BTJ39_14165"/>
<keyword evidence="3" id="KW-1003">Cell membrane</keyword>
<evidence type="ECO:0000256" key="8">
    <source>
        <dbReference type="ARBA" id="ARBA00023136"/>
    </source>
</evidence>
<dbReference type="InterPro" id="IPR024744">
    <property type="entry name" value="CSS-motif_dom"/>
</dbReference>
<keyword evidence="8 10" id="KW-0472">Membrane</keyword>
<evidence type="ECO:0000256" key="9">
    <source>
        <dbReference type="ARBA" id="ARBA00034290"/>
    </source>
</evidence>
<dbReference type="CDD" id="cd01948">
    <property type="entry name" value="EAL"/>
    <property type="match status" value="1"/>
</dbReference>
<keyword evidence="5 10" id="KW-0812">Transmembrane</keyword>
<evidence type="ECO:0000256" key="6">
    <source>
        <dbReference type="ARBA" id="ARBA00022801"/>
    </source>
</evidence>
<dbReference type="OrthoDB" id="675397at2"/>
<evidence type="ECO:0000256" key="3">
    <source>
        <dbReference type="ARBA" id="ARBA00022475"/>
    </source>
</evidence>
<evidence type="ECO:0000313" key="12">
    <source>
        <dbReference type="EMBL" id="OON39420.1"/>
    </source>
</evidence>
<dbReference type="GO" id="GO:0005886">
    <property type="term" value="C:plasma membrane"/>
    <property type="evidence" value="ECO:0007669"/>
    <property type="project" value="UniProtKB-SubCell"/>
</dbReference>
<dbReference type="Pfam" id="PF00563">
    <property type="entry name" value="EAL"/>
    <property type="match status" value="1"/>
</dbReference>
<dbReference type="EMBL" id="MRUL01000009">
    <property type="protein sequence ID" value="OON39420.1"/>
    <property type="molecule type" value="Genomic_DNA"/>
</dbReference>
<keyword evidence="7 10" id="KW-1133">Transmembrane helix</keyword>
<keyword evidence="6" id="KW-0378">Hydrolase</keyword>
<evidence type="ECO:0000256" key="2">
    <source>
        <dbReference type="ARBA" id="ARBA00012282"/>
    </source>
</evidence>
<comment type="catalytic activity">
    <reaction evidence="9">
        <text>3',3'-c-di-GMP + H2O = 5'-phosphoguanylyl(3'-&gt;5')guanosine + H(+)</text>
        <dbReference type="Rhea" id="RHEA:24902"/>
        <dbReference type="ChEBI" id="CHEBI:15377"/>
        <dbReference type="ChEBI" id="CHEBI:15378"/>
        <dbReference type="ChEBI" id="CHEBI:58754"/>
        <dbReference type="ChEBI" id="CHEBI:58805"/>
        <dbReference type="EC" id="3.1.4.52"/>
    </reaction>
</comment>